<evidence type="ECO:0000256" key="5">
    <source>
        <dbReference type="ARBA" id="ARBA00022597"/>
    </source>
</evidence>
<dbReference type="AlphaFoldDB" id="A0A542XC46"/>
<feature type="domain" description="Major facilitator superfamily (MFS) profile" evidence="12">
    <location>
        <begin position="29"/>
        <end position="448"/>
    </location>
</feature>
<evidence type="ECO:0000256" key="1">
    <source>
        <dbReference type="ARBA" id="ARBA00004651"/>
    </source>
</evidence>
<feature type="transmembrane region" description="Helical" evidence="11">
    <location>
        <begin position="94"/>
        <end position="113"/>
    </location>
</feature>
<keyword evidence="7 11" id="KW-1133">Transmembrane helix</keyword>
<dbReference type="PRINTS" id="PR00171">
    <property type="entry name" value="SUGRTRNSPORT"/>
</dbReference>
<comment type="subcellular location">
    <subcellularLocation>
        <location evidence="1">Cell membrane</location>
        <topology evidence="1">Multi-pass membrane protein</topology>
    </subcellularLocation>
</comment>
<feature type="transmembrane region" description="Helical" evidence="11">
    <location>
        <begin position="153"/>
        <end position="175"/>
    </location>
</feature>
<dbReference type="OrthoDB" id="4008739at2"/>
<feature type="transmembrane region" description="Helical" evidence="11">
    <location>
        <begin position="354"/>
        <end position="381"/>
    </location>
</feature>
<feature type="transmembrane region" description="Helical" evidence="11">
    <location>
        <begin position="402"/>
        <end position="420"/>
    </location>
</feature>
<dbReference type="InterPro" id="IPR020846">
    <property type="entry name" value="MFS_dom"/>
</dbReference>
<dbReference type="PROSITE" id="PS50850">
    <property type="entry name" value="MFS"/>
    <property type="match status" value="1"/>
</dbReference>
<dbReference type="NCBIfam" id="TIGR00879">
    <property type="entry name" value="SP"/>
    <property type="match status" value="1"/>
</dbReference>
<evidence type="ECO:0000256" key="6">
    <source>
        <dbReference type="ARBA" id="ARBA00022692"/>
    </source>
</evidence>
<evidence type="ECO:0000256" key="7">
    <source>
        <dbReference type="ARBA" id="ARBA00022989"/>
    </source>
</evidence>
<comment type="caution">
    <text evidence="13">The sequence shown here is derived from an EMBL/GenBank/DDBJ whole genome shotgun (WGS) entry which is preliminary data.</text>
</comment>
<keyword evidence="14" id="KW-1185">Reference proteome</keyword>
<dbReference type="InterPro" id="IPR050814">
    <property type="entry name" value="Myo-inositol_Transporter"/>
</dbReference>
<keyword evidence="5" id="KW-0762">Sugar transport</keyword>
<feature type="transmembrane region" description="Helical" evidence="11">
    <location>
        <begin position="426"/>
        <end position="442"/>
    </location>
</feature>
<dbReference type="GO" id="GO:0022857">
    <property type="term" value="F:transmembrane transporter activity"/>
    <property type="evidence" value="ECO:0007669"/>
    <property type="project" value="InterPro"/>
</dbReference>
<dbReference type="InterPro" id="IPR005829">
    <property type="entry name" value="Sugar_transporter_CS"/>
</dbReference>
<dbReference type="PROSITE" id="PS00217">
    <property type="entry name" value="SUGAR_TRANSPORT_2"/>
    <property type="match status" value="1"/>
</dbReference>
<dbReference type="PANTHER" id="PTHR48020">
    <property type="entry name" value="PROTON MYO-INOSITOL COTRANSPORTER"/>
    <property type="match status" value="1"/>
</dbReference>
<dbReference type="PANTHER" id="PTHR48020:SF12">
    <property type="entry name" value="PROTON MYO-INOSITOL COTRANSPORTER"/>
    <property type="match status" value="1"/>
</dbReference>
<dbReference type="PROSITE" id="PS00216">
    <property type="entry name" value="SUGAR_TRANSPORT_1"/>
    <property type="match status" value="1"/>
</dbReference>
<dbReference type="EMBL" id="VFOK01000001">
    <property type="protein sequence ID" value="TQL33410.1"/>
    <property type="molecule type" value="Genomic_DNA"/>
</dbReference>
<sequence>MVSGTRRGRGGQESPGYEDNPRRRGIGLATAVAALGGFLFGYDTGVIGGALIYLKDDFGLDDNGQQFVVGILLVGALIGALAGGAVADRLGRRTTLLIASAVFAIGGVLSGIAPGTGTLVVARFVLGVTIGISSVCVPLYIAELAPKERRGGLVSMNQFMITVGIFTSYLVGFAFSPIEGWRWMLALAAVPAVAMFVGMLGAQESPRWLINQGRPQEAREVLLGSRSVEEAEREVYEIQEAAKEESRWGWADLRRPRLRPALMLGVGVAAVNQLAGVNAVIYYAPTILQEIFGSSGAILSTVGIGLVNMLVTFVALRRIDSWGRRPLLLGGTAAVLSALVALTVLYLLPSRDGIVGYLVVVALCVYIAAFAASLGVAIWLVNSEVYPTPIRGKAASLGSATHWGLDMVIAFTVLTLISAIGESGLFALYAVLTLLGLVFLWRRMPETKGRSLEEIDADLQASAGRTR</sequence>
<dbReference type="InterPro" id="IPR003663">
    <property type="entry name" value="Sugar/inositol_transpt"/>
</dbReference>
<evidence type="ECO:0000256" key="9">
    <source>
        <dbReference type="RuleBase" id="RU003346"/>
    </source>
</evidence>
<feature type="transmembrane region" description="Helical" evidence="11">
    <location>
        <begin position="261"/>
        <end position="284"/>
    </location>
</feature>
<evidence type="ECO:0000256" key="10">
    <source>
        <dbReference type="SAM" id="MobiDB-lite"/>
    </source>
</evidence>
<keyword evidence="3 9" id="KW-0813">Transport</keyword>
<feature type="transmembrane region" description="Helical" evidence="11">
    <location>
        <begin position="296"/>
        <end position="316"/>
    </location>
</feature>
<keyword evidence="8 11" id="KW-0472">Membrane</keyword>
<comment type="similarity">
    <text evidence="2 9">Belongs to the major facilitator superfamily. Sugar transporter (TC 2.A.1.1) family.</text>
</comment>
<evidence type="ECO:0000313" key="13">
    <source>
        <dbReference type="EMBL" id="TQL33410.1"/>
    </source>
</evidence>
<name>A0A542XC46_9MICO</name>
<evidence type="ECO:0000259" key="12">
    <source>
        <dbReference type="PROSITE" id="PS50850"/>
    </source>
</evidence>
<accession>A0A542XC46</accession>
<dbReference type="GO" id="GO:0005886">
    <property type="term" value="C:plasma membrane"/>
    <property type="evidence" value="ECO:0007669"/>
    <property type="project" value="UniProtKB-SubCell"/>
</dbReference>
<evidence type="ECO:0000313" key="14">
    <source>
        <dbReference type="Proteomes" id="UP000318336"/>
    </source>
</evidence>
<evidence type="ECO:0000256" key="8">
    <source>
        <dbReference type="ARBA" id="ARBA00023136"/>
    </source>
</evidence>
<feature type="transmembrane region" description="Helical" evidence="11">
    <location>
        <begin position="181"/>
        <end position="202"/>
    </location>
</feature>
<dbReference type="Gene3D" id="1.20.1250.20">
    <property type="entry name" value="MFS general substrate transporter like domains"/>
    <property type="match status" value="1"/>
</dbReference>
<evidence type="ECO:0000256" key="4">
    <source>
        <dbReference type="ARBA" id="ARBA00022475"/>
    </source>
</evidence>
<protein>
    <submittedName>
        <fullName evidence="13">Sugar porter (SP) family MFS transporter</fullName>
    </submittedName>
</protein>
<evidence type="ECO:0000256" key="3">
    <source>
        <dbReference type="ARBA" id="ARBA00022448"/>
    </source>
</evidence>
<dbReference type="FunFam" id="1.20.1250.20:FF:000218">
    <property type="entry name" value="facilitated trehalose transporter Tret1"/>
    <property type="match status" value="1"/>
</dbReference>
<gene>
    <name evidence="13" type="ORF">FB554_1553</name>
</gene>
<keyword evidence="4" id="KW-1003">Cell membrane</keyword>
<dbReference type="InterPro" id="IPR005828">
    <property type="entry name" value="MFS_sugar_transport-like"/>
</dbReference>
<dbReference type="Pfam" id="PF00083">
    <property type="entry name" value="Sugar_tr"/>
    <property type="match status" value="1"/>
</dbReference>
<reference evidence="13 14" key="1">
    <citation type="submission" date="2019-06" db="EMBL/GenBank/DDBJ databases">
        <title>Sequencing the genomes of 1000 actinobacteria strains.</title>
        <authorList>
            <person name="Klenk H.-P."/>
        </authorList>
    </citation>
    <scope>NUCLEOTIDE SEQUENCE [LARGE SCALE GENOMIC DNA]</scope>
    <source>
        <strain evidence="13 14">DSM 24617</strain>
    </source>
</reference>
<dbReference type="SUPFAM" id="SSF103473">
    <property type="entry name" value="MFS general substrate transporter"/>
    <property type="match status" value="1"/>
</dbReference>
<evidence type="ECO:0000256" key="2">
    <source>
        <dbReference type="ARBA" id="ARBA00010992"/>
    </source>
</evidence>
<feature type="region of interest" description="Disordered" evidence="10">
    <location>
        <begin position="1"/>
        <end position="22"/>
    </location>
</feature>
<dbReference type="Proteomes" id="UP000318336">
    <property type="component" value="Unassembled WGS sequence"/>
</dbReference>
<feature type="transmembrane region" description="Helical" evidence="11">
    <location>
        <begin position="26"/>
        <end position="54"/>
    </location>
</feature>
<evidence type="ECO:0000256" key="11">
    <source>
        <dbReference type="SAM" id="Phobius"/>
    </source>
</evidence>
<proteinExistence type="inferred from homology"/>
<keyword evidence="6 11" id="KW-0812">Transmembrane</keyword>
<feature type="transmembrane region" description="Helical" evidence="11">
    <location>
        <begin position="328"/>
        <end position="348"/>
    </location>
</feature>
<feature type="transmembrane region" description="Helical" evidence="11">
    <location>
        <begin position="119"/>
        <end position="141"/>
    </location>
</feature>
<feature type="transmembrane region" description="Helical" evidence="11">
    <location>
        <begin position="66"/>
        <end position="87"/>
    </location>
</feature>
<dbReference type="InterPro" id="IPR036259">
    <property type="entry name" value="MFS_trans_sf"/>
</dbReference>
<organism evidence="13 14">
    <name type="scientific">Barrientosiimonas humi</name>
    <dbReference type="NCBI Taxonomy" id="999931"/>
    <lineage>
        <taxon>Bacteria</taxon>
        <taxon>Bacillati</taxon>
        <taxon>Actinomycetota</taxon>
        <taxon>Actinomycetes</taxon>
        <taxon>Micrococcales</taxon>
        <taxon>Dermacoccaceae</taxon>
        <taxon>Barrientosiimonas</taxon>
    </lineage>
</organism>